<dbReference type="CDD" id="cd04604">
    <property type="entry name" value="CBS_pair_SIS_assoc"/>
    <property type="match status" value="1"/>
</dbReference>
<dbReference type="InterPro" id="IPR001347">
    <property type="entry name" value="SIS_dom"/>
</dbReference>
<feature type="binding site" evidence="9">
    <location>
        <position position="77"/>
    </location>
    <ligand>
        <name>Zn(2+)</name>
        <dbReference type="ChEBI" id="CHEBI:29105"/>
    </ligand>
</feature>
<comment type="subunit">
    <text evidence="3">Homotetramer.</text>
</comment>
<dbReference type="Pfam" id="PF00571">
    <property type="entry name" value="CBS"/>
    <property type="match status" value="2"/>
</dbReference>
<dbReference type="EC" id="5.3.1.13" evidence="8"/>
<feature type="domain" description="CBS" evidence="12">
    <location>
        <begin position="272"/>
        <end position="324"/>
    </location>
</feature>
<accession>A0A437Q854</accession>
<comment type="catalytic activity">
    <reaction evidence="8">
        <text>D-arabinose 5-phosphate = D-ribulose 5-phosphate</text>
        <dbReference type="Rhea" id="RHEA:23104"/>
        <dbReference type="ChEBI" id="CHEBI:57693"/>
        <dbReference type="ChEBI" id="CHEBI:58121"/>
        <dbReference type="EC" id="5.3.1.13"/>
    </reaction>
</comment>
<reference evidence="14 15" key="1">
    <citation type="submission" date="2019-01" db="EMBL/GenBank/DDBJ databases">
        <authorList>
            <person name="Chen W.-M."/>
        </authorList>
    </citation>
    <scope>NUCLEOTIDE SEQUENCE [LARGE SCALE GENOMIC DNA]</scope>
    <source>
        <strain evidence="14 15">HPM-16</strain>
    </source>
</reference>
<keyword evidence="9" id="KW-0862">Zinc</keyword>
<comment type="pathway">
    <text evidence="7">Carbohydrate biosynthesis; 3-deoxy-D-manno-octulosonate biosynthesis; 3-deoxy-D-manno-octulosonate from D-ribulose 5-phosphate: step 1/3.</text>
</comment>
<evidence type="ECO:0000259" key="13">
    <source>
        <dbReference type="PROSITE" id="PS51464"/>
    </source>
</evidence>
<dbReference type="Gene3D" id="3.10.580.10">
    <property type="entry name" value="CBS-domain"/>
    <property type="match status" value="1"/>
</dbReference>
<feature type="site" description="Catalytically relevant" evidence="10">
    <location>
        <position position="54"/>
    </location>
</feature>
<keyword evidence="9" id="KW-0479">Metal-binding</keyword>
<dbReference type="InterPro" id="IPR046342">
    <property type="entry name" value="CBS_dom_sf"/>
</dbReference>
<keyword evidence="5 11" id="KW-0129">CBS domain</keyword>
<organism evidence="14 15">
    <name type="scientific">Neptunomonas marina</name>
    <dbReference type="NCBI Taxonomy" id="1815562"/>
    <lineage>
        <taxon>Bacteria</taxon>
        <taxon>Pseudomonadati</taxon>
        <taxon>Pseudomonadota</taxon>
        <taxon>Gammaproteobacteria</taxon>
        <taxon>Oceanospirillales</taxon>
        <taxon>Oceanospirillaceae</taxon>
        <taxon>Neptunomonas</taxon>
    </lineage>
</organism>
<keyword evidence="15" id="KW-1185">Reference proteome</keyword>
<dbReference type="NCBIfam" id="TIGR00393">
    <property type="entry name" value="kpsF"/>
    <property type="match status" value="1"/>
</dbReference>
<evidence type="ECO:0000256" key="11">
    <source>
        <dbReference type="PROSITE-ProRule" id="PRU00703"/>
    </source>
</evidence>
<dbReference type="Gene3D" id="3.40.50.10490">
    <property type="entry name" value="Glucose-6-phosphate isomerase like protein, domain 1"/>
    <property type="match status" value="1"/>
</dbReference>
<evidence type="ECO:0000313" key="14">
    <source>
        <dbReference type="EMBL" id="RVU30668.1"/>
    </source>
</evidence>
<proteinExistence type="inferred from homology"/>
<dbReference type="PROSITE" id="PS51371">
    <property type="entry name" value="CBS"/>
    <property type="match status" value="2"/>
</dbReference>
<dbReference type="SUPFAM" id="SSF53697">
    <property type="entry name" value="SIS domain"/>
    <property type="match status" value="1"/>
</dbReference>
<evidence type="ECO:0000256" key="1">
    <source>
        <dbReference type="ARBA" id="ARBA00004756"/>
    </source>
</evidence>
<comment type="caution">
    <text evidence="14">The sequence shown here is derived from an EMBL/GenBank/DDBJ whole genome shotgun (WGS) entry which is preliminary data.</text>
</comment>
<comment type="similarity">
    <text evidence="2 8">Belongs to the SIS family. GutQ/KpsF subfamily.</text>
</comment>
<dbReference type="InterPro" id="IPR000644">
    <property type="entry name" value="CBS_dom"/>
</dbReference>
<evidence type="ECO:0000256" key="9">
    <source>
        <dbReference type="PIRSR" id="PIRSR004692-2"/>
    </source>
</evidence>
<dbReference type="PIRSF" id="PIRSF004692">
    <property type="entry name" value="KdsD_KpsF"/>
    <property type="match status" value="1"/>
</dbReference>
<dbReference type="GO" id="GO:0097367">
    <property type="term" value="F:carbohydrate derivative binding"/>
    <property type="evidence" value="ECO:0007669"/>
    <property type="project" value="InterPro"/>
</dbReference>
<dbReference type="PROSITE" id="PS51464">
    <property type="entry name" value="SIS"/>
    <property type="match status" value="1"/>
</dbReference>
<dbReference type="FunFam" id="3.40.50.10490:FF:000011">
    <property type="entry name" value="Arabinose 5-phosphate isomerase"/>
    <property type="match status" value="1"/>
</dbReference>
<dbReference type="InterPro" id="IPR050986">
    <property type="entry name" value="GutQ/KpsF_isomerases"/>
</dbReference>
<keyword evidence="6 8" id="KW-0413">Isomerase</keyword>
<evidence type="ECO:0000256" key="4">
    <source>
        <dbReference type="ARBA" id="ARBA00022737"/>
    </source>
</evidence>
<evidence type="ECO:0000313" key="15">
    <source>
        <dbReference type="Proteomes" id="UP000282818"/>
    </source>
</evidence>
<dbReference type="SMART" id="SM00116">
    <property type="entry name" value="CBS"/>
    <property type="match status" value="2"/>
</dbReference>
<sequence>MSTTKSFLTSARRTIELEAEAVSNLINCLDTHFEQACDAMLNCKGRIIVTGMGKSGHIGNKIAATLASTGTPAFFVHPGEASHGDMGMFTADDVVIALSNSGETSEILTLLPLFKRIATPLISITANPASTLSTEADFNLDIGVDTEACPLGLAPTSSTTAQLVIGDALAIALLEAKGFSAEDFAFSHPGGSLGRKLLLKVKNVMHGGDEVPKVSVGTPVNKALIEVSEKQLGMTTVVDSSGALVGIFTDGDLRRTLDQSVDLKSTMIESVMTHQCTTVSGELLAAEALQIMQSKKINALIVCDEQQKPIGALNMHDMLKAGVI</sequence>
<evidence type="ECO:0000256" key="2">
    <source>
        <dbReference type="ARBA" id="ARBA00008165"/>
    </source>
</evidence>
<dbReference type="EMBL" id="SACQ01000004">
    <property type="protein sequence ID" value="RVU30668.1"/>
    <property type="molecule type" value="Genomic_DNA"/>
</dbReference>
<dbReference type="GO" id="GO:0046872">
    <property type="term" value="F:metal ion binding"/>
    <property type="evidence" value="ECO:0007669"/>
    <property type="project" value="UniProtKB-KW"/>
</dbReference>
<evidence type="ECO:0000256" key="5">
    <source>
        <dbReference type="ARBA" id="ARBA00023122"/>
    </source>
</evidence>
<evidence type="ECO:0000256" key="7">
    <source>
        <dbReference type="ARBA" id="ARBA00060658"/>
    </source>
</evidence>
<dbReference type="Pfam" id="PF01380">
    <property type="entry name" value="SIS"/>
    <property type="match status" value="1"/>
</dbReference>
<dbReference type="GO" id="GO:0019146">
    <property type="term" value="F:arabinose-5-phosphate isomerase activity"/>
    <property type="evidence" value="ECO:0007669"/>
    <property type="project" value="UniProtKB-EC"/>
</dbReference>
<evidence type="ECO:0000256" key="3">
    <source>
        <dbReference type="ARBA" id="ARBA00011881"/>
    </source>
</evidence>
<dbReference type="InterPro" id="IPR004800">
    <property type="entry name" value="KdsD/KpsF-type"/>
</dbReference>
<dbReference type="PANTHER" id="PTHR42745">
    <property type="match status" value="1"/>
</dbReference>
<dbReference type="AlphaFoldDB" id="A0A437Q854"/>
<evidence type="ECO:0000256" key="6">
    <source>
        <dbReference type="ARBA" id="ARBA00023235"/>
    </source>
</evidence>
<gene>
    <name evidence="14" type="ORF">EOE65_10155</name>
</gene>
<evidence type="ECO:0000259" key="12">
    <source>
        <dbReference type="PROSITE" id="PS51371"/>
    </source>
</evidence>
<comment type="pathway">
    <text evidence="1">Bacterial outer membrane biogenesis; lipopolysaccharide biosynthesis.</text>
</comment>
<feature type="site" description="Catalytically relevant" evidence="10">
    <location>
        <position position="188"/>
    </location>
</feature>
<feature type="site" description="Catalytically relevant" evidence="10">
    <location>
        <position position="106"/>
    </location>
</feature>
<keyword evidence="4" id="KW-0677">Repeat</keyword>
<feature type="domain" description="CBS" evidence="12">
    <location>
        <begin position="205"/>
        <end position="263"/>
    </location>
</feature>
<evidence type="ECO:0000256" key="8">
    <source>
        <dbReference type="PIRNR" id="PIRNR004692"/>
    </source>
</evidence>
<dbReference type="FunFam" id="3.10.580.10:FF:000007">
    <property type="entry name" value="Arabinose 5-phosphate isomerase"/>
    <property type="match status" value="1"/>
</dbReference>
<dbReference type="InterPro" id="IPR035474">
    <property type="entry name" value="SIS_Kpsf"/>
</dbReference>
<dbReference type="GO" id="GO:1901135">
    <property type="term" value="P:carbohydrate derivative metabolic process"/>
    <property type="evidence" value="ECO:0007669"/>
    <property type="project" value="InterPro"/>
</dbReference>
<dbReference type="RefSeq" id="WP_127694204.1">
    <property type="nucleotide sequence ID" value="NZ_SACQ01000004.1"/>
</dbReference>
<dbReference type="GO" id="GO:0005975">
    <property type="term" value="P:carbohydrate metabolic process"/>
    <property type="evidence" value="ECO:0007669"/>
    <property type="project" value="InterPro"/>
</dbReference>
<dbReference type="PANTHER" id="PTHR42745:SF1">
    <property type="entry name" value="ARABINOSE 5-PHOSPHATE ISOMERASE KDSD"/>
    <property type="match status" value="1"/>
</dbReference>
<dbReference type="InterPro" id="IPR046348">
    <property type="entry name" value="SIS_dom_sf"/>
</dbReference>
<feature type="domain" description="SIS" evidence="13">
    <location>
        <begin position="36"/>
        <end position="179"/>
    </location>
</feature>
<feature type="site" description="Catalytically relevant" evidence="10">
    <location>
        <position position="147"/>
    </location>
</feature>
<evidence type="ECO:0000256" key="10">
    <source>
        <dbReference type="PIRSR" id="PIRSR004692-3"/>
    </source>
</evidence>
<dbReference type="CDD" id="cd05014">
    <property type="entry name" value="SIS_Kpsf"/>
    <property type="match status" value="1"/>
</dbReference>
<protein>
    <recommendedName>
        <fullName evidence="8">Arabinose 5-phosphate isomerase</fullName>
        <shortName evidence="8">API</shortName>
        <ecNumber evidence="8">5.3.1.13</ecNumber>
    </recommendedName>
</protein>
<dbReference type="Proteomes" id="UP000282818">
    <property type="component" value="Unassembled WGS sequence"/>
</dbReference>
<name>A0A437Q854_9GAMM</name>